<gene>
    <name evidence="1" type="ORF">CY34DRAFT_97030</name>
</gene>
<reference evidence="2" key="2">
    <citation type="submission" date="2015-01" db="EMBL/GenBank/DDBJ databases">
        <title>Evolutionary Origins and Diversification of the Mycorrhizal Mutualists.</title>
        <authorList>
            <consortium name="DOE Joint Genome Institute"/>
            <consortium name="Mycorrhizal Genomics Consortium"/>
            <person name="Kohler A."/>
            <person name="Kuo A."/>
            <person name="Nagy L.G."/>
            <person name="Floudas D."/>
            <person name="Copeland A."/>
            <person name="Barry K.W."/>
            <person name="Cichocki N."/>
            <person name="Veneault-Fourrey C."/>
            <person name="LaButti K."/>
            <person name="Lindquist E.A."/>
            <person name="Lipzen A."/>
            <person name="Lundell T."/>
            <person name="Morin E."/>
            <person name="Murat C."/>
            <person name="Riley R."/>
            <person name="Ohm R."/>
            <person name="Sun H."/>
            <person name="Tunlid A."/>
            <person name="Henrissat B."/>
            <person name="Grigoriev I.V."/>
            <person name="Hibbett D.S."/>
            <person name="Martin F."/>
        </authorList>
    </citation>
    <scope>NUCLEOTIDE SEQUENCE [LARGE SCALE GENOMIC DNA]</scope>
    <source>
        <strain evidence="2">UH-Slu-Lm8-n1</strain>
    </source>
</reference>
<dbReference type="OrthoDB" id="2803783at2759"/>
<evidence type="ECO:0000313" key="2">
    <source>
        <dbReference type="Proteomes" id="UP000054485"/>
    </source>
</evidence>
<proteinExistence type="predicted"/>
<dbReference type="InParanoid" id="A0A0C9ZBT1"/>
<accession>A0A0C9ZBT1</accession>
<dbReference type="HOGENOM" id="CLU_061100_0_0_1"/>
<dbReference type="EMBL" id="KN835682">
    <property type="protein sequence ID" value="KIK34950.1"/>
    <property type="molecule type" value="Genomic_DNA"/>
</dbReference>
<keyword evidence="2" id="KW-1185">Reference proteome</keyword>
<sequence length="315" mass="36024">MATFHNQFLECKSNRNYEPFWNPFFEAWGAKFPERAVVFKDIPLDVNLTKEQSTVLAEAWALRQQVLGRQANGQHTATVNKMMKNIMKGSLDRPTCVLQPWEMYSKTHYMKVKDAVKTEQEELKKVPFAEPAKKTTLGIVKWHVKAAFGNESEEVKAEVLAAIEAMKEVKSAEIEEAKKQDHDKDVMCSYISKIAVILTQFFEELHEMTNWVFTVLMGGPHPAAGGTLDVSSFHVGTMKLGNRFSQAYPQFSQNIMVPYTQFVECVFRQSPLLSTRYQTNTSFNSRCSRSVEGTKLDIIHSGHRFWIFVYCAITL</sequence>
<evidence type="ECO:0000313" key="1">
    <source>
        <dbReference type="EMBL" id="KIK34950.1"/>
    </source>
</evidence>
<dbReference type="Proteomes" id="UP000054485">
    <property type="component" value="Unassembled WGS sequence"/>
</dbReference>
<organism evidence="1 2">
    <name type="scientific">Suillus luteus UH-Slu-Lm8-n1</name>
    <dbReference type="NCBI Taxonomy" id="930992"/>
    <lineage>
        <taxon>Eukaryota</taxon>
        <taxon>Fungi</taxon>
        <taxon>Dikarya</taxon>
        <taxon>Basidiomycota</taxon>
        <taxon>Agaricomycotina</taxon>
        <taxon>Agaricomycetes</taxon>
        <taxon>Agaricomycetidae</taxon>
        <taxon>Boletales</taxon>
        <taxon>Suillineae</taxon>
        <taxon>Suillaceae</taxon>
        <taxon>Suillus</taxon>
    </lineage>
</organism>
<dbReference type="AlphaFoldDB" id="A0A0C9ZBT1"/>
<protein>
    <submittedName>
        <fullName evidence="1">Uncharacterized protein</fullName>
    </submittedName>
</protein>
<name>A0A0C9ZBT1_9AGAM</name>
<dbReference type="STRING" id="930992.A0A0C9ZBT1"/>
<reference evidence="1 2" key="1">
    <citation type="submission" date="2014-04" db="EMBL/GenBank/DDBJ databases">
        <authorList>
            <consortium name="DOE Joint Genome Institute"/>
            <person name="Kuo A."/>
            <person name="Ruytinx J."/>
            <person name="Rineau F."/>
            <person name="Colpaert J."/>
            <person name="Kohler A."/>
            <person name="Nagy L.G."/>
            <person name="Floudas D."/>
            <person name="Copeland A."/>
            <person name="Barry K.W."/>
            <person name="Cichocki N."/>
            <person name="Veneault-Fourrey C."/>
            <person name="LaButti K."/>
            <person name="Lindquist E.A."/>
            <person name="Lipzen A."/>
            <person name="Lundell T."/>
            <person name="Morin E."/>
            <person name="Murat C."/>
            <person name="Sun H."/>
            <person name="Tunlid A."/>
            <person name="Henrissat B."/>
            <person name="Grigoriev I.V."/>
            <person name="Hibbett D.S."/>
            <person name="Martin F."/>
            <person name="Nordberg H.P."/>
            <person name="Cantor M.N."/>
            <person name="Hua S.X."/>
        </authorList>
    </citation>
    <scope>NUCLEOTIDE SEQUENCE [LARGE SCALE GENOMIC DNA]</scope>
    <source>
        <strain evidence="1 2">UH-Slu-Lm8-n1</strain>
    </source>
</reference>